<protein>
    <submittedName>
        <fullName evidence="2">Uncharacterized protein</fullName>
    </submittedName>
</protein>
<accession>A0A2G8S019</accession>
<keyword evidence="3" id="KW-1185">Reference proteome</keyword>
<dbReference type="OrthoDB" id="2756950at2759"/>
<comment type="caution">
    <text evidence="2">The sequence shown here is derived from an EMBL/GenBank/DDBJ whole genome shotgun (WGS) entry which is preliminary data.</text>
</comment>
<feature type="region of interest" description="Disordered" evidence="1">
    <location>
        <begin position="213"/>
        <end position="261"/>
    </location>
</feature>
<evidence type="ECO:0000256" key="1">
    <source>
        <dbReference type="SAM" id="MobiDB-lite"/>
    </source>
</evidence>
<evidence type="ECO:0000313" key="2">
    <source>
        <dbReference type="EMBL" id="PIL26898.1"/>
    </source>
</evidence>
<dbReference type="AlphaFoldDB" id="A0A2G8S019"/>
<dbReference type="EMBL" id="AYKW01000034">
    <property type="protein sequence ID" value="PIL26898.1"/>
    <property type="molecule type" value="Genomic_DNA"/>
</dbReference>
<dbReference type="Proteomes" id="UP000230002">
    <property type="component" value="Unassembled WGS sequence"/>
</dbReference>
<organism evidence="2 3">
    <name type="scientific">Ganoderma sinense ZZ0214-1</name>
    <dbReference type="NCBI Taxonomy" id="1077348"/>
    <lineage>
        <taxon>Eukaryota</taxon>
        <taxon>Fungi</taxon>
        <taxon>Dikarya</taxon>
        <taxon>Basidiomycota</taxon>
        <taxon>Agaricomycotina</taxon>
        <taxon>Agaricomycetes</taxon>
        <taxon>Polyporales</taxon>
        <taxon>Polyporaceae</taxon>
        <taxon>Ganoderma</taxon>
    </lineage>
</organism>
<reference evidence="2 3" key="1">
    <citation type="journal article" date="2015" name="Sci. Rep.">
        <title>Chromosome-level genome map provides insights into diverse defense mechanisms in the medicinal fungus Ganoderma sinense.</title>
        <authorList>
            <person name="Zhu Y."/>
            <person name="Xu J."/>
            <person name="Sun C."/>
            <person name="Zhou S."/>
            <person name="Xu H."/>
            <person name="Nelson D.R."/>
            <person name="Qian J."/>
            <person name="Song J."/>
            <person name="Luo H."/>
            <person name="Xiang L."/>
            <person name="Li Y."/>
            <person name="Xu Z."/>
            <person name="Ji A."/>
            <person name="Wang L."/>
            <person name="Lu S."/>
            <person name="Hayward A."/>
            <person name="Sun W."/>
            <person name="Li X."/>
            <person name="Schwartz D.C."/>
            <person name="Wang Y."/>
            <person name="Chen S."/>
        </authorList>
    </citation>
    <scope>NUCLEOTIDE SEQUENCE [LARGE SCALE GENOMIC DNA]</scope>
    <source>
        <strain evidence="2 3">ZZ0214-1</strain>
    </source>
</reference>
<evidence type="ECO:0000313" key="3">
    <source>
        <dbReference type="Proteomes" id="UP000230002"/>
    </source>
</evidence>
<sequence length="261" mass="27836">MGLIAVNGESPSLFSEIMMLKQAGVQYFLDYVLVMRIFPRAIDESSLAKVEHAYQAPINQPAPFNCGVSSSLSPLLSDRKPVFPVRLPSAMLLALCDAHFETNRFLATLFILDIIVGNAPLPVEVQNVAPFLEAFIDPVSSVLTCRFMLSLRQFDSAVADATDSGLGPQLQEHMAGSMLQFGAQPSDSLPASIASFANPVHVGDSLFESELGASTSVESDGSELRLGESDTNSNFPGAPILETPSAQNPSGDQSLTLEDTA</sequence>
<feature type="compositionally biased region" description="Polar residues" evidence="1">
    <location>
        <begin position="244"/>
        <end position="261"/>
    </location>
</feature>
<name>A0A2G8S019_9APHY</name>
<proteinExistence type="predicted"/>
<gene>
    <name evidence="2" type="ORF">GSI_10036</name>
</gene>